<reference evidence="1" key="1">
    <citation type="journal article" date="2020" name="mSystems">
        <title>Genome- and Community-Level Interaction Insights into Carbon Utilization and Element Cycling Functions of Hydrothermarchaeota in Hydrothermal Sediment.</title>
        <authorList>
            <person name="Zhou Z."/>
            <person name="Liu Y."/>
            <person name="Xu W."/>
            <person name="Pan J."/>
            <person name="Luo Z.H."/>
            <person name="Li M."/>
        </authorList>
    </citation>
    <scope>NUCLEOTIDE SEQUENCE [LARGE SCALE GENOMIC DNA]</scope>
    <source>
        <strain evidence="1">HyVt-628</strain>
    </source>
</reference>
<dbReference type="EMBL" id="DRSK01000085">
    <property type="protein sequence ID" value="HHE07568.1"/>
    <property type="molecule type" value="Genomic_DNA"/>
</dbReference>
<protein>
    <submittedName>
        <fullName evidence="1">Chlorosome envelope protein F</fullName>
    </submittedName>
</protein>
<comment type="caution">
    <text evidence="1">The sequence shown here is derived from an EMBL/GenBank/DDBJ whole genome shotgun (WGS) entry which is preliminary data.</text>
</comment>
<organism evidence="1">
    <name type="scientific">Chlorobaculum parvum</name>
    <dbReference type="NCBI Taxonomy" id="274539"/>
    <lineage>
        <taxon>Bacteria</taxon>
        <taxon>Pseudomonadati</taxon>
        <taxon>Chlorobiota</taxon>
        <taxon>Chlorobiia</taxon>
        <taxon>Chlorobiales</taxon>
        <taxon>Chlorobiaceae</taxon>
        <taxon>Chlorobaculum</taxon>
    </lineage>
</organism>
<proteinExistence type="predicted"/>
<gene>
    <name evidence="1" type="ORF">ENL01_01390</name>
</gene>
<dbReference type="AlphaFoldDB" id="A0A7C5DFU7"/>
<accession>A0A7C5DFU7</accession>
<name>A0A7C5DFU7_9CHLB</name>
<sequence>MANESANGVFSDLFTAVGDLAQGATDIASSAIKTTTDTVQPIGNAAVELCTTTINSATQLVEGVTKAITSAITPKQ</sequence>
<evidence type="ECO:0000313" key="1">
    <source>
        <dbReference type="EMBL" id="HHE07568.1"/>
    </source>
</evidence>
<dbReference type="Proteomes" id="UP000886059">
    <property type="component" value="Unassembled WGS sequence"/>
</dbReference>
<keyword evidence="1" id="KW-0946">Virion</keyword>
<keyword evidence="1" id="KW-0261">Viral envelope protein</keyword>